<dbReference type="EMBL" id="BTRK01000006">
    <property type="protein sequence ID" value="GMR57225.1"/>
    <property type="molecule type" value="Genomic_DNA"/>
</dbReference>
<comment type="caution">
    <text evidence="3">The sequence shown here is derived from an EMBL/GenBank/DDBJ whole genome shotgun (WGS) entry which is preliminary data.</text>
</comment>
<evidence type="ECO:0000313" key="3">
    <source>
        <dbReference type="EMBL" id="GMR57224.1"/>
    </source>
</evidence>
<keyword evidence="5" id="KW-1185">Reference proteome</keyword>
<name>A0AAN5IA76_9BILA</name>
<feature type="non-terminal residue" evidence="3">
    <location>
        <position position="166"/>
    </location>
</feature>
<reference evidence="5" key="1">
    <citation type="submission" date="2022-10" db="EMBL/GenBank/DDBJ databases">
        <title>Genome assembly of Pristionchus species.</title>
        <authorList>
            <person name="Yoshida K."/>
            <person name="Sommer R.J."/>
        </authorList>
    </citation>
    <scope>NUCLEOTIDE SEQUENCE [LARGE SCALE GENOMIC DNA]</scope>
    <source>
        <strain evidence="4 5">RS5460</strain>
    </source>
</reference>
<evidence type="ECO:0000256" key="1">
    <source>
        <dbReference type="SAM" id="MobiDB-lite"/>
    </source>
</evidence>
<feature type="compositionally biased region" description="Polar residues" evidence="1">
    <location>
        <begin position="1"/>
        <end position="17"/>
    </location>
</feature>
<dbReference type="AlphaFoldDB" id="A0AAN5IA76"/>
<feature type="domain" description="F-box" evidence="2">
    <location>
        <begin position="48"/>
        <end position="93"/>
    </location>
</feature>
<dbReference type="InterPro" id="IPR036047">
    <property type="entry name" value="F-box-like_dom_sf"/>
</dbReference>
<feature type="region of interest" description="Disordered" evidence="1">
    <location>
        <begin position="1"/>
        <end position="45"/>
    </location>
</feature>
<organism evidence="3 5">
    <name type="scientific">Pristionchus mayeri</name>
    <dbReference type="NCBI Taxonomy" id="1317129"/>
    <lineage>
        <taxon>Eukaryota</taxon>
        <taxon>Metazoa</taxon>
        <taxon>Ecdysozoa</taxon>
        <taxon>Nematoda</taxon>
        <taxon>Chromadorea</taxon>
        <taxon>Rhabditida</taxon>
        <taxon>Rhabditina</taxon>
        <taxon>Diplogasteromorpha</taxon>
        <taxon>Diplogasteroidea</taxon>
        <taxon>Neodiplogasteridae</taxon>
        <taxon>Pristionchus</taxon>
    </lineage>
</organism>
<sequence length="166" mass="18971">MINTGQDEAFSSLSIPEQSVEPDHGKSIDTESGEDGTSVDTGNSHSAVFPIEELPQELVRMIVGSMPWSKIPSLRATSRQLKELVDERIWTPHTNPLVTEIMYEEDKSYDDPYFATYYSEYEISYTISLCLPLSNQVLFELRMANKLELARLWERTSDNDENNEEV</sequence>
<accession>A0AAN5IA76</accession>
<proteinExistence type="predicted"/>
<dbReference type="InterPro" id="IPR001810">
    <property type="entry name" value="F-box_dom"/>
</dbReference>
<evidence type="ECO:0000259" key="2">
    <source>
        <dbReference type="PROSITE" id="PS50181"/>
    </source>
</evidence>
<dbReference type="EMBL" id="BTRK01000006">
    <property type="protein sequence ID" value="GMR57224.1"/>
    <property type="molecule type" value="Genomic_DNA"/>
</dbReference>
<evidence type="ECO:0000313" key="4">
    <source>
        <dbReference type="EMBL" id="GMR57225.1"/>
    </source>
</evidence>
<protein>
    <recommendedName>
        <fullName evidence="2">F-box domain-containing protein</fullName>
    </recommendedName>
</protein>
<dbReference type="Proteomes" id="UP001328107">
    <property type="component" value="Unassembled WGS sequence"/>
</dbReference>
<dbReference type="PROSITE" id="PS50181">
    <property type="entry name" value="FBOX"/>
    <property type="match status" value="1"/>
</dbReference>
<reference evidence="3" key="2">
    <citation type="submission" date="2023-06" db="EMBL/GenBank/DDBJ databases">
        <title>Genome assembly of Pristionchus species.</title>
        <authorList>
            <person name="Yoshida K."/>
            <person name="Sommer R.J."/>
        </authorList>
    </citation>
    <scope>NUCLEOTIDE SEQUENCE</scope>
    <source>
        <strain evidence="3 5">RS5460</strain>
    </source>
</reference>
<evidence type="ECO:0000313" key="5">
    <source>
        <dbReference type="Proteomes" id="UP001328107"/>
    </source>
</evidence>
<gene>
    <name evidence="3" type="ORF">PMAYCL1PPCAC_27419</name>
    <name evidence="4" type="ORF">PMAYCL1PPCAC_27420</name>
</gene>
<dbReference type="SUPFAM" id="SSF81383">
    <property type="entry name" value="F-box domain"/>
    <property type="match status" value="1"/>
</dbReference>